<protein>
    <submittedName>
        <fullName evidence="2">Uncharacterized protein</fullName>
    </submittedName>
</protein>
<evidence type="ECO:0000313" key="2">
    <source>
        <dbReference type="EMBL" id="OGN23767.1"/>
    </source>
</evidence>
<organism evidence="2 3">
    <name type="scientific">Candidatus Yanofskybacteria bacterium RIFCSPLOWO2_01_FULL_43_22</name>
    <dbReference type="NCBI Taxonomy" id="1802695"/>
    <lineage>
        <taxon>Bacteria</taxon>
        <taxon>Candidatus Yanofskyibacteriota</taxon>
    </lineage>
</organism>
<evidence type="ECO:0000256" key="1">
    <source>
        <dbReference type="SAM" id="Phobius"/>
    </source>
</evidence>
<dbReference type="AlphaFoldDB" id="A0A1F8GEF7"/>
<evidence type="ECO:0000313" key="3">
    <source>
        <dbReference type="Proteomes" id="UP000178911"/>
    </source>
</evidence>
<keyword evidence="1" id="KW-1133">Transmembrane helix</keyword>
<dbReference type="STRING" id="1802695.A3A13_01830"/>
<reference evidence="2 3" key="1">
    <citation type="journal article" date="2016" name="Nat. Commun.">
        <title>Thousands of microbial genomes shed light on interconnected biogeochemical processes in an aquifer system.</title>
        <authorList>
            <person name="Anantharaman K."/>
            <person name="Brown C.T."/>
            <person name="Hug L.A."/>
            <person name="Sharon I."/>
            <person name="Castelle C.J."/>
            <person name="Probst A.J."/>
            <person name="Thomas B.C."/>
            <person name="Singh A."/>
            <person name="Wilkins M.J."/>
            <person name="Karaoz U."/>
            <person name="Brodie E.L."/>
            <person name="Williams K.H."/>
            <person name="Hubbard S.S."/>
            <person name="Banfield J.F."/>
        </authorList>
    </citation>
    <scope>NUCLEOTIDE SEQUENCE [LARGE SCALE GENOMIC DNA]</scope>
</reference>
<sequence>MNSSDHVVGAVLFLTFKRDRVTIIAVFAICKKADNMSSFLMLMGVITFFVGLFGSLSNPSTPFELPYLSPIMSFFLGILAATLLSGSIYTVNLERPNKQHHKESTVEDG</sequence>
<proteinExistence type="predicted"/>
<dbReference type="EMBL" id="MGKJ01000015">
    <property type="protein sequence ID" value="OGN23767.1"/>
    <property type="molecule type" value="Genomic_DNA"/>
</dbReference>
<keyword evidence="1" id="KW-0812">Transmembrane</keyword>
<gene>
    <name evidence="2" type="ORF">A3A13_01830</name>
</gene>
<keyword evidence="1" id="KW-0472">Membrane</keyword>
<feature type="transmembrane region" description="Helical" evidence="1">
    <location>
        <begin position="39"/>
        <end position="56"/>
    </location>
</feature>
<name>A0A1F8GEF7_9BACT</name>
<comment type="caution">
    <text evidence="2">The sequence shown here is derived from an EMBL/GenBank/DDBJ whole genome shotgun (WGS) entry which is preliminary data.</text>
</comment>
<accession>A0A1F8GEF7</accession>
<dbReference type="Proteomes" id="UP000178911">
    <property type="component" value="Unassembled WGS sequence"/>
</dbReference>
<feature type="transmembrane region" description="Helical" evidence="1">
    <location>
        <begin position="68"/>
        <end position="91"/>
    </location>
</feature>